<dbReference type="InterPro" id="IPR045869">
    <property type="entry name" value="Arna-like_SDR_e"/>
</dbReference>
<feature type="domain" description="NAD(P)-binding" evidence="1">
    <location>
        <begin position="7"/>
        <end position="308"/>
    </location>
</feature>
<dbReference type="Gene3D" id="3.90.25.10">
    <property type="entry name" value="UDP-galactose 4-epimerase, domain 1"/>
    <property type="match status" value="1"/>
</dbReference>
<dbReference type="STRING" id="1121429.SAMN02745133_02421"/>
<name>A0A1M5AYF6_9FIRM</name>
<dbReference type="NCBIfam" id="TIGR04180">
    <property type="entry name" value="EDH_00030"/>
    <property type="match status" value="1"/>
</dbReference>
<evidence type="ECO:0000313" key="2">
    <source>
        <dbReference type="EMBL" id="SHF35107.1"/>
    </source>
</evidence>
<dbReference type="CDD" id="cd05257">
    <property type="entry name" value="Arna_like_SDR_e"/>
    <property type="match status" value="1"/>
</dbReference>
<dbReference type="InterPro" id="IPR026390">
    <property type="entry name" value="LegB-like"/>
</dbReference>
<accession>A0A1M5AYF6</accession>
<reference evidence="3" key="1">
    <citation type="submission" date="2016-11" db="EMBL/GenBank/DDBJ databases">
        <authorList>
            <person name="Varghese N."/>
            <person name="Submissions S."/>
        </authorList>
    </citation>
    <scope>NUCLEOTIDE SEQUENCE [LARGE SCALE GENOMIC DNA]</scope>
    <source>
        <strain evidence="3">DSM 12395</strain>
    </source>
</reference>
<dbReference type="InterPro" id="IPR016040">
    <property type="entry name" value="NAD(P)-bd_dom"/>
</dbReference>
<dbReference type="GO" id="GO:0016831">
    <property type="term" value="F:carboxy-lyase activity"/>
    <property type="evidence" value="ECO:0007669"/>
    <property type="project" value="InterPro"/>
</dbReference>
<dbReference type="InterPro" id="IPR036291">
    <property type="entry name" value="NAD(P)-bd_dom_sf"/>
</dbReference>
<evidence type="ECO:0000313" key="3">
    <source>
        <dbReference type="Proteomes" id="UP000184148"/>
    </source>
</evidence>
<evidence type="ECO:0000259" key="1">
    <source>
        <dbReference type="Pfam" id="PF16363"/>
    </source>
</evidence>
<dbReference type="Proteomes" id="UP000184148">
    <property type="component" value="Unassembled WGS sequence"/>
</dbReference>
<dbReference type="OrthoDB" id="244102at2"/>
<dbReference type="AlphaFoldDB" id="A0A1M5AYF6"/>
<dbReference type="Gene3D" id="3.40.50.720">
    <property type="entry name" value="NAD(P)-binding Rossmann-like Domain"/>
    <property type="match status" value="1"/>
</dbReference>
<proteinExistence type="predicted"/>
<dbReference type="EMBL" id="FQUY01000019">
    <property type="protein sequence ID" value="SHF35107.1"/>
    <property type="molecule type" value="Genomic_DNA"/>
</dbReference>
<sequence>MINKKILVTGADGFIGSHLVEELVRRGHQVRAFVLYNSFNSWGWLDGVPVDIKDNIEIFAGDIRDPYGVKKALQGCQVVLHLAALIAIPYSYHSPDTYVDTNIRGTLNLLQAAREVGVEKFIQTSTSEVYGTARFVPINEEHPLQAQSPYAATKIAADQLALSFYLSFGLPVTVVRPFNTYGPRQSARAVIPTIITQLAGGQRRLKLGALHPTRDFNYIKDTVNGFIATLTAENCAGEVINIGSGYEISIGDTARLIAELMGVDDLEIVTDEIRLRPAASEVERLCADNGKACRLLDWQPRYAGREGLARGLGETICWFTNPANLSRYKAELYNI</sequence>
<organism evidence="2 3">
    <name type="scientific">Desulforamulus putei DSM 12395</name>
    <dbReference type="NCBI Taxonomy" id="1121429"/>
    <lineage>
        <taxon>Bacteria</taxon>
        <taxon>Bacillati</taxon>
        <taxon>Bacillota</taxon>
        <taxon>Clostridia</taxon>
        <taxon>Eubacteriales</taxon>
        <taxon>Peptococcaceae</taxon>
        <taxon>Desulforamulus</taxon>
    </lineage>
</organism>
<dbReference type="Pfam" id="PF16363">
    <property type="entry name" value="GDP_Man_Dehyd"/>
    <property type="match status" value="1"/>
</dbReference>
<dbReference type="SUPFAM" id="SSF51735">
    <property type="entry name" value="NAD(P)-binding Rossmann-fold domains"/>
    <property type="match status" value="1"/>
</dbReference>
<protein>
    <submittedName>
        <fullName evidence="2">dTDP-glucose 4,6-dehydratase</fullName>
    </submittedName>
</protein>
<gene>
    <name evidence="2" type="ORF">SAMN02745133_02421</name>
</gene>
<keyword evidence="3" id="KW-1185">Reference proteome</keyword>
<dbReference type="PANTHER" id="PTHR43000">
    <property type="entry name" value="DTDP-D-GLUCOSE 4,6-DEHYDRATASE-RELATED"/>
    <property type="match status" value="1"/>
</dbReference>